<dbReference type="InterPro" id="IPR001041">
    <property type="entry name" value="2Fe-2S_ferredoxin-type"/>
</dbReference>
<dbReference type="GO" id="GO:0016491">
    <property type="term" value="F:oxidoreductase activity"/>
    <property type="evidence" value="ECO:0007669"/>
    <property type="project" value="InterPro"/>
</dbReference>
<dbReference type="Gene3D" id="3.90.1170.50">
    <property type="entry name" value="Aldehyde oxidase/xanthine dehydrogenase, a/b hammerhead"/>
    <property type="match status" value="1"/>
</dbReference>
<dbReference type="GO" id="GO:0051536">
    <property type="term" value="F:iron-sulfur cluster binding"/>
    <property type="evidence" value="ECO:0007669"/>
    <property type="project" value="InterPro"/>
</dbReference>
<sequence>MKVKLKVNGRLQQVVADKSLTLLDLLRDEFKLTGAKQSCDKAGQCGACTVIVNGKAVRSCLLKVAKLDGAEVITVEGLGTPDNPHLIQEAMVLAGAVQCGFCTPGIIMSAKALLDVNPDPGTEEIKKALRHNLCRCTGYTKIIDAVKLAGRFIRNEISPEDIRPDPDGPKYGVSHPRPSGLAKACGTAQFTADIIVPGALELATVRSPHPHALIKKIDFAAAEQMPGVIGVMTAKDIKGTNRLKYTVADRPVLCEDKVRYIGDPVAVIAAVTRQQAVEAAKAVQVEYEPLPVLGSPEEAMAEGAIQLHDDRPNLCFIQPQIKGDAQKALAESPTVIETHLTTQINHQAPLEPEACVSYLEGEGEDAQLVVIGRSIVIHKHLSMLQDALGWENMRYEEAYTGGQFGLKLEISSEGIAAGAALHFKRPVRYIPGLAESMLMTPKRHPFDMKVKLGADSEGRITAYDINIIVDNGAYHSNGDVIINRATQMLSGAYNIPNVHAVSKLVYTNNPWGSAARGAGPPQANFALECAVNMLADKLGKDPLEMRILNSLQPGQSKSTGSVVEQWPFPELCEAMRPHYKRSLLETREYKSGVIRRGVGLGAGAFGIGGPGDQAIVAIELDPDDGVTIYAAVADPGEGNDSMLTQLAADGLGLPLDKIHLMTKDSDQTTATGPAAGSRMTYMVGGALVNAAQQLKQAMKDAGATTYRELKEAGRPARYTGTRTTLEAGPLDPETGQGPSFESVVHALQMAEVEVNTETGEVKVLKMTTAVDSGPVINPLNFEGQLEGGADMGAGFALREQYIAGQTKDWVTFKFPSIKTAFEMESIIRETPRLRGTGKGSTGVGEMTMVPTAPAIISAIKDAIGVWICNLPATPDKIKAALQQRG</sequence>
<evidence type="ECO:0000313" key="3">
    <source>
        <dbReference type="EMBL" id="AGL03201.1"/>
    </source>
</evidence>
<dbReference type="InterPro" id="IPR008274">
    <property type="entry name" value="AldOxase/xan_DH_MoCoBD1"/>
</dbReference>
<dbReference type="Gene3D" id="3.10.20.30">
    <property type="match status" value="1"/>
</dbReference>
<dbReference type="Gene3D" id="1.10.150.120">
    <property type="entry name" value="[2Fe-2S]-binding domain"/>
    <property type="match status" value="1"/>
</dbReference>
<dbReference type="InterPro" id="IPR000674">
    <property type="entry name" value="Ald_Oxase/Xan_DH_a/b"/>
</dbReference>
<reference evidence="3 4" key="1">
    <citation type="submission" date="2012-01" db="EMBL/GenBank/DDBJ databases">
        <title>Complete sequence of Desulfotomaculum gibsoniae DSM 7213.</title>
        <authorList>
            <consortium name="US DOE Joint Genome Institute"/>
            <person name="Lucas S."/>
            <person name="Han J."/>
            <person name="Lapidus A."/>
            <person name="Cheng J.-F."/>
            <person name="Goodwin L."/>
            <person name="Pitluck S."/>
            <person name="Peters L."/>
            <person name="Ovchinnikova G."/>
            <person name="Teshima H."/>
            <person name="Detter J.C."/>
            <person name="Han C."/>
            <person name="Tapia R."/>
            <person name="Land M."/>
            <person name="Hauser L."/>
            <person name="Kyrpides N."/>
            <person name="Ivanova N."/>
            <person name="Pagani I."/>
            <person name="Parshina S."/>
            <person name="Plugge C."/>
            <person name="Muyzer G."/>
            <person name="Kuever J."/>
            <person name="Ivanova A."/>
            <person name="Nazina T."/>
            <person name="Klenk H.-P."/>
            <person name="Brambilla E."/>
            <person name="Spring S."/>
            <person name="Stams A.F."/>
            <person name="Woyke T."/>
        </authorList>
    </citation>
    <scope>NUCLEOTIDE SEQUENCE [LARGE SCALE GENOMIC DNA]</scope>
    <source>
        <strain evidence="3 4">DSM 7213</strain>
    </source>
</reference>
<dbReference type="STRING" id="767817.Desgi_3899"/>
<dbReference type="SMART" id="SM01008">
    <property type="entry name" value="Ald_Xan_dh_C"/>
    <property type="match status" value="1"/>
</dbReference>
<dbReference type="KEGG" id="dgi:Desgi_3899"/>
<dbReference type="InterPro" id="IPR002888">
    <property type="entry name" value="2Fe-2S-bd"/>
</dbReference>
<name>R4KUA0_9FIRM</name>
<dbReference type="SUPFAM" id="SSF54665">
    <property type="entry name" value="CO dehydrogenase molybdoprotein N-domain-like"/>
    <property type="match status" value="1"/>
</dbReference>
<keyword evidence="4" id="KW-1185">Reference proteome</keyword>
<feature type="domain" description="2Fe-2S ferredoxin-type" evidence="2">
    <location>
        <begin position="1"/>
        <end position="78"/>
    </location>
</feature>
<dbReference type="PROSITE" id="PS51085">
    <property type="entry name" value="2FE2S_FER_2"/>
    <property type="match status" value="1"/>
</dbReference>
<dbReference type="EMBL" id="CP003273">
    <property type="protein sequence ID" value="AGL03201.1"/>
    <property type="molecule type" value="Genomic_DNA"/>
</dbReference>
<evidence type="ECO:0000313" key="4">
    <source>
        <dbReference type="Proteomes" id="UP000013520"/>
    </source>
</evidence>
<dbReference type="Pfam" id="PF20256">
    <property type="entry name" value="MoCoBD_2"/>
    <property type="match status" value="1"/>
</dbReference>
<gene>
    <name evidence="3" type="ORF">Desgi_3899</name>
</gene>
<dbReference type="Gene3D" id="3.30.365.10">
    <property type="entry name" value="Aldehyde oxidase/xanthine dehydrogenase, molybdopterin binding domain"/>
    <property type="match status" value="4"/>
</dbReference>
<dbReference type="AlphaFoldDB" id="R4KUA0"/>
<protein>
    <submittedName>
        <fullName evidence="3">Aerobic-type carbon monoxide dehydrogenase, large subunit CoxL/CutL-like protein</fullName>
    </submittedName>
</protein>
<evidence type="ECO:0000256" key="1">
    <source>
        <dbReference type="ARBA" id="ARBA00006849"/>
    </source>
</evidence>
<dbReference type="SUPFAM" id="SSF54292">
    <property type="entry name" value="2Fe-2S ferredoxin-like"/>
    <property type="match status" value="1"/>
</dbReference>
<accession>R4KUA0</accession>
<dbReference type="Proteomes" id="UP000013520">
    <property type="component" value="Chromosome"/>
</dbReference>
<dbReference type="InterPro" id="IPR037165">
    <property type="entry name" value="AldOxase/xan_DH_Mopterin-bd_sf"/>
</dbReference>
<dbReference type="Pfam" id="PF02738">
    <property type="entry name" value="MoCoBD_1"/>
    <property type="match status" value="1"/>
</dbReference>
<dbReference type="RefSeq" id="WP_006524426.1">
    <property type="nucleotide sequence ID" value="NC_021184.1"/>
</dbReference>
<dbReference type="CDD" id="cd00207">
    <property type="entry name" value="fer2"/>
    <property type="match status" value="1"/>
</dbReference>
<dbReference type="GO" id="GO:0005506">
    <property type="term" value="F:iron ion binding"/>
    <property type="evidence" value="ECO:0007669"/>
    <property type="project" value="InterPro"/>
</dbReference>
<dbReference type="SUPFAM" id="SSF56003">
    <property type="entry name" value="Molybdenum cofactor-binding domain"/>
    <property type="match status" value="1"/>
</dbReference>
<dbReference type="Pfam" id="PF01799">
    <property type="entry name" value="Fer2_2"/>
    <property type="match status" value="1"/>
</dbReference>
<dbReference type="InterPro" id="IPR016208">
    <property type="entry name" value="Ald_Oxase/xanthine_DH-like"/>
</dbReference>
<dbReference type="SUPFAM" id="SSF47741">
    <property type="entry name" value="CO dehydrogenase ISP C-domain like"/>
    <property type="match status" value="1"/>
</dbReference>
<proteinExistence type="inferred from homology"/>
<dbReference type="InterPro" id="IPR036010">
    <property type="entry name" value="2Fe-2S_ferredoxin-like_sf"/>
</dbReference>
<dbReference type="PANTHER" id="PTHR11908:SF157">
    <property type="entry name" value="XANTHINE DEHYDROGENASE SUBUNIT D-RELATED"/>
    <property type="match status" value="1"/>
</dbReference>
<dbReference type="InterPro" id="IPR046867">
    <property type="entry name" value="AldOxase/xan_DH_MoCoBD2"/>
</dbReference>
<evidence type="ECO:0000259" key="2">
    <source>
        <dbReference type="PROSITE" id="PS51085"/>
    </source>
</evidence>
<dbReference type="eggNOG" id="COG2080">
    <property type="taxonomic scope" value="Bacteria"/>
</dbReference>
<dbReference type="InterPro" id="IPR036884">
    <property type="entry name" value="2Fe-2S-bd_dom_sf"/>
</dbReference>
<comment type="similarity">
    <text evidence="1">Belongs to the xanthine dehydrogenase family.</text>
</comment>
<dbReference type="Pfam" id="PF00111">
    <property type="entry name" value="Fer2"/>
    <property type="match status" value="1"/>
</dbReference>
<dbReference type="PANTHER" id="PTHR11908">
    <property type="entry name" value="XANTHINE DEHYDROGENASE"/>
    <property type="match status" value="1"/>
</dbReference>
<dbReference type="HOGENOM" id="CLU_001681_2_3_9"/>
<dbReference type="Pfam" id="PF01315">
    <property type="entry name" value="Ald_Xan_dh_C"/>
    <property type="match status" value="1"/>
</dbReference>
<dbReference type="InterPro" id="IPR012675">
    <property type="entry name" value="Beta-grasp_dom_sf"/>
</dbReference>
<dbReference type="eggNOG" id="COG1529">
    <property type="taxonomic scope" value="Bacteria"/>
</dbReference>
<organism evidence="3 4">
    <name type="scientific">Desulfoscipio gibsoniae DSM 7213</name>
    <dbReference type="NCBI Taxonomy" id="767817"/>
    <lineage>
        <taxon>Bacteria</taxon>
        <taxon>Bacillati</taxon>
        <taxon>Bacillota</taxon>
        <taxon>Clostridia</taxon>
        <taxon>Eubacteriales</taxon>
        <taxon>Desulfallaceae</taxon>
        <taxon>Desulfoscipio</taxon>
    </lineage>
</organism>
<dbReference type="InterPro" id="IPR036856">
    <property type="entry name" value="Ald_Oxase/Xan_DH_a/b_sf"/>
</dbReference>